<feature type="transmembrane region" description="Helical" evidence="1">
    <location>
        <begin position="167"/>
        <end position="195"/>
    </location>
</feature>
<reference evidence="2 3" key="1">
    <citation type="submission" date="2015-11" db="EMBL/GenBank/DDBJ databases">
        <title>Genome Sequence of Bacillus simplex strain VanAntwerpen2.</title>
        <authorList>
            <person name="Couger M.B."/>
        </authorList>
    </citation>
    <scope>NUCLEOTIDE SEQUENCE [LARGE SCALE GENOMIC DNA]</scope>
    <source>
        <strain evidence="2 3">VanAntwerpen02</strain>
    </source>
</reference>
<keyword evidence="1" id="KW-0812">Transmembrane</keyword>
<keyword evidence="1" id="KW-0472">Membrane</keyword>
<gene>
    <name evidence="2" type="ORF">AS888_07825</name>
</gene>
<name>A0A109MV09_9BACI</name>
<dbReference type="RefSeq" id="WP_061143518.1">
    <property type="nucleotide sequence ID" value="NZ_LNNH01000038.1"/>
</dbReference>
<proteinExistence type="predicted"/>
<dbReference type="AlphaFoldDB" id="A0A109MV09"/>
<evidence type="ECO:0000256" key="1">
    <source>
        <dbReference type="SAM" id="Phobius"/>
    </source>
</evidence>
<keyword evidence="1" id="KW-1133">Transmembrane helix</keyword>
<feature type="transmembrane region" description="Helical" evidence="1">
    <location>
        <begin position="73"/>
        <end position="93"/>
    </location>
</feature>
<evidence type="ECO:0000313" key="3">
    <source>
        <dbReference type="Proteomes" id="UP000064189"/>
    </source>
</evidence>
<dbReference type="EMBL" id="LNNH01000038">
    <property type="protein sequence ID" value="KWW15941.1"/>
    <property type="molecule type" value="Genomic_DNA"/>
</dbReference>
<accession>A0A109MV09</accession>
<evidence type="ECO:0008006" key="4">
    <source>
        <dbReference type="Google" id="ProtNLM"/>
    </source>
</evidence>
<organism evidence="2 3">
    <name type="scientific">Peribacillus simplex</name>
    <dbReference type="NCBI Taxonomy" id="1478"/>
    <lineage>
        <taxon>Bacteria</taxon>
        <taxon>Bacillati</taxon>
        <taxon>Bacillota</taxon>
        <taxon>Bacilli</taxon>
        <taxon>Bacillales</taxon>
        <taxon>Bacillaceae</taxon>
        <taxon>Peribacillus</taxon>
    </lineage>
</organism>
<protein>
    <recommendedName>
        <fullName evidence="4">ABC-2 family transporter protein</fullName>
    </recommendedName>
</protein>
<comment type="caution">
    <text evidence="2">The sequence shown here is derived from an EMBL/GenBank/DDBJ whole genome shotgun (WGS) entry which is preliminary data.</text>
</comment>
<evidence type="ECO:0000313" key="2">
    <source>
        <dbReference type="EMBL" id="KWW15941.1"/>
    </source>
</evidence>
<sequence length="271" mass="31266">MLLSKFKIRSRYMALAFFLLFGGLTLSWVFASHYFEIMTMDYNAPDLAGTKEEIRQIAIASISNWEVFVDSSMFHIINFIPVLFILPTLGLFTEKRSLYVLRRHRFPLIKKAVYRDVIQYTLLSTFTVVSTYLLYYSIGAIFVYRSLDDIGGFASILPHNFYSSHPYLFFVFMVCTIYLCLAFVFSLLACALVLLLNREYKVLVSVLIIYFLYGKLGVYTQSVWFDIFASFTAFNTMYSTLEAFLPLVLLFIISILLLVVGVNKTVKNPES</sequence>
<feature type="transmembrane region" description="Helical" evidence="1">
    <location>
        <begin position="120"/>
        <end position="147"/>
    </location>
</feature>
<feature type="transmembrane region" description="Helical" evidence="1">
    <location>
        <begin position="244"/>
        <end position="262"/>
    </location>
</feature>
<feature type="transmembrane region" description="Helical" evidence="1">
    <location>
        <begin position="202"/>
        <end position="224"/>
    </location>
</feature>
<keyword evidence="3" id="KW-1185">Reference proteome</keyword>
<dbReference type="Proteomes" id="UP000064189">
    <property type="component" value="Unassembled WGS sequence"/>
</dbReference>